<feature type="signal peptide" evidence="1">
    <location>
        <begin position="1"/>
        <end position="22"/>
    </location>
</feature>
<name>Q07LX2_RHOP5</name>
<proteinExistence type="predicted"/>
<organism evidence="3">
    <name type="scientific">Rhodopseudomonas palustris (strain BisA53)</name>
    <dbReference type="NCBI Taxonomy" id="316055"/>
    <lineage>
        <taxon>Bacteria</taxon>
        <taxon>Pseudomonadati</taxon>
        <taxon>Pseudomonadota</taxon>
        <taxon>Alphaproteobacteria</taxon>
        <taxon>Hyphomicrobiales</taxon>
        <taxon>Nitrobacteraceae</taxon>
        <taxon>Rhodopseudomonas</taxon>
    </lineage>
</organism>
<dbReference type="SUPFAM" id="SSF53807">
    <property type="entry name" value="Helical backbone' metal receptor"/>
    <property type="match status" value="1"/>
</dbReference>
<feature type="domain" description="Fe/B12 periplasmic-binding" evidence="2">
    <location>
        <begin position="26"/>
        <end position="277"/>
    </location>
</feature>
<keyword evidence="1" id="KW-0732">Signal</keyword>
<dbReference type="Gene3D" id="3.40.50.1980">
    <property type="entry name" value="Nitrogenase molybdenum iron protein domain"/>
    <property type="match status" value="2"/>
</dbReference>
<reference evidence="3" key="1">
    <citation type="submission" date="2006-09" db="EMBL/GenBank/DDBJ databases">
        <title>Complete sequence of Rhodopseudomonas palustris BisA53.</title>
        <authorList>
            <consortium name="US DOE Joint Genome Institute"/>
            <person name="Copeland A."/>
            <person name="Lucas S."/>
            <person name="Lapidus A."/>
            <person name="Barry K."/>
            <person name="Detter J.C."/>
            <person name="Glavina del Rio T."/>
            <person name="Hammon N."/>
            <person name="Israni S."/>
            <person name="Dalin E."/>
            <person name="Tice H."/>
            <person name="Pitluck S."/>
            <person name="Chain P."/>
            <person name="Malfatti S."/>
            <person name="Shin M."/>
            <person name="Vergez L."/>
            <person name="Schmutz J."/>
            <person name="Larimer F."/>
            <person name="Land M."/>
            <person name="Hauser L."/>
            <person name="Pelletier D.A."/>
            <person name="Kyrpides N."/>
            <person name="Kim E."/>
            <person name="Harwood C.S."/>
            <person name="Oda Y."/>
            <person name="Richardson P."/>
        </authorList>
    </citation>
    <scope>NUCLEOTIDE SEQUENCE [LARGE SCALE GENOMIC DNA]</scope>
    <source>
        <strain evidence="3">BisA53</strain>
    </source>
</reference>
<evidence type="ECO:0000256" key="1">
    <source>
        <dbReference type="SAM" id="SignalP"/>
    </source>
</evidence>
<evidence type="ECO:0000259" key="2">
    <source>
        <dbReference type="PROSITE" id="PS50983"/>
    </source>
</evidence>
<dbReference type="PANTHER" id="PTHR30535">
    <property type="entry name" value="VITAMIN B12-BINDING PROTEIN"/>
    <property type="match status" value="1"/>
</dbReference>
<dbReference type="InterPro" id="IPR050902">
    <property type="entry name" value="ABC_Transporter_SBP"/>
</dbReference>
<dbReference type="STRING" id="316055.RPE_3126"/>
<dbReference type="PROSITE" id="PS50983">
    <property type="entry name" value="FE_B12_PBP"/>
    <property type="match status" value="1"/>
</dbReference>
<sequence length="277" mass="29513">MLRHVALWLALAAVIVPNRVDAAPKRIASINMCTDQLLIALADPDQIAGLGPYARDPVLSWSAKAALRFPQLSGEAEDLLMLAPDLVLAGRYGKRATRELLRAKGIAITEFDVPRSIEDVKAQIGKIGDLVGHPERAAAMIDDIDQAVVRTRAAASRWRGSVLAMSRRGWVTGGDSLISSLLATAGLANAASDLALAHGGFAALETIVASHPDLLLVAEEDPSAEDQGKALLLHPAIQHSYPPHRRLVIADQLTVCGGPMLPAALDRLAEAIQRIRK</sequence>
<dbReference type="AlphaFoldDB" id="Q07LX2"/>
<dbReference type="InterPro" id="IPR002491">
    <property type="entry name" value="ABC_transptr_periplasmic_BD"/>
</dbReference>
<dbReference type="HOGENOM" id="CLU_038034_8_0_5"/>
<dbReference type="Pfam" id="PF01497">
    <property type="entry name" value="Peripla_BP_2"/>
    <property type="match status" value="1"/>
</dbReference>
<feature type="chain" id="PRO_5005692582" evidence="1">
    <location>
        <begin position="23"/>
        <end position="277"/>
    </location>
</feature>
<dbReference type="eggNOG" id="COG0614">
    <property type="taxonomic scope" value="Bacteria"/>
</dbReference>
<dbReference type="KEGG" id="rpe:RPE_3126"/>
<accession>Q07LX2</accession>
<evidence type="ECO:0000313" key="3">
    <source>
        <dbReference type="EMBL" id="ABJ07062.1"/>
    </source>
</evidence>
<protein>
    <submittedName>
        <fullName evidence="3">Periplasmic binding protein</fullName>
    </submittedName>
</protein>
<gene>
    <name evidence="3" type="ordered locus">RPE_3126</name>
</gene>
<dbReference type="PANTHER" id="PTHR30535:SF34">
    <property type="entry name" value="MOLYBDATE-BINDING PROTEIN MOLA"/>
    <property type="match status" value="1"/>
</dbReference>
<dbReference type="EMBL" id="CP000463">
    <property type="protein sequence ID" value="ABJ07062.1"/>
    <property type="molecule type" value="Genomic_DNA"/>
</dbReference>